<dbReference type="GO" id="GO:0008168">
    <property type="term" value="F:methyltransferase activity"/>
    <property type="evidence" value="ECO:0007669"/>
    <property type="project" value="UniProtKB-KW"/>
</dbReference>
<organism evidence="2 3">
    <name type="scientific">Platysternon megacephalum</name>
    <name type="common">big-headed turtle</name>
    <dbReference type="NCBI Taxonomy" id="55544"/>
    <lineage>
        <taxon>Eukaryota</taxon>
        <taxon>Metazoa</taxon>
        <taxon>Chordata</taxon>
        <taxon>Craniata</taxon>
        <taxon>Vertebrata</taxon>
        <taxon>Euteleostomi</taxon>
        <taxon>Archelosauria</taxon>
        <taxon>Testudinata</taxon>
        <taxon>Testudines</taxon>
        <taxon>Cryptodira</taxon>
        <taxon>Durocryptodira</taxon>
        <taxon>Testudinoidea</taxon>
        <taxon>Platysternidae</taxon>
        <taxon>Platysternon</taxon>
    </lineage>
</organism>
<reference evidence="2 3" key="2">
    <citation type="submission" date="2019-04" db="EMBL/GenBank/DDBJ databases">
        <title>The genome sequence of big-headed turtle.</title>
        <authorList>
            <person name="Gong S."/>
        </authorList>
    </citation>
    <scope>NUCLEOTIDE SEQUENCE [LARGE SCALE GENOMIC DNA]</scope>
    <source>
        <strain evidence="2">DO16091913</strain>
        <tissue evidence="2">Muscle</tissue>
    </source>
</reference>
<dbReference type="Proteomes" id="UP000297703">
    <property type="component" value="Unassembled WGS sequence"/>
</dbReference>
<dbReference type="InterPro" id="IPR015943">
    <property type="entry name" value="WD40/YVTN_repeat-like_dom_sf"/>
</dbReference>
<feature type="region of interest" description="Disordered" evidence="1">
    <location>
        <begin position="698"/>
        <end position="718"/>
    </location>
</feature>
<dbReference type="GO" id="GO:0032259">
    <property type="term" value="P:methylation"/>
    <property type="evidence" value="ECO:0007669"/>
    <property type="project" value="UniProtKB-KW"/>
</dbReference>
<evidence type="ECO:0000256" key="1">
    <source>
        <dbReference type="SAM" id="MobiDB-lite"/>
    </source>
</evidence>
<reference evidence="2 3" key="1">
    <citation type="submission" date="2019-04" db="EMBL/GenBank/DDBJ databases">
        <title>Draft genome of the big-headed turtle Platysternon megacephalum.</title>
        <authorList>
            <person name="Gong S."/>
        </authorList>
    </citation>
    <scope>NUCLEOTIDE SEQUENCE [LARGE SCALE GENOMIC DNA]</scope>
    <source>
        <strain evidence="2">DO16091913</strain>
        <tissue evidence="2">Muscle</tissue>
    </source>
</reference>
<comment type="caution">
    <text evidence="2">The sequence shown here is derived from an EMBL/GenBank/DDBJ whole genome shotgun (WGS) entry which is preliminary data.</text>
</comment>
<evidence type="ECO:0000313" key="2">
    <source>
        <dbReference type="EMBL" id="TFK16026.1"/>
    </source>
</evidence>
<keyword evidence="2" id="KW-0808">Transferase</keyword>
<feature type="region of interest" description="Disordered" evidence="1">
    <location>
        <begin position="437"/>
        <end position="462"/>
    </location>
</feature>
<dbReference type="AlphaFoldDB" id="A0A4D9EZC2"/>
<evidence type="ECO:0000313" key="3">
    <source>
        <dbReference type="Proteomes" id="UP000297703"/>
    </source>
</evidence>
<feature type="compositionally biased region" description="Acidic residues" evidence="1">
    <location>
        <begin position="709"/>
        <end position="718"/>
    </location>
</feature>
<accession>A0A4D9EZC2</accession>
<dbReference type="Gene3D" id="2.130.10.10">
    <property type="entry name" value="YVTN repeat-like/Quinoprotein amine dehydrogenase"/>
    <property type="match status" value="2"/>
</dbReference>
<dbReference type="SUPFAM" id="SSF50998">
    <property type="entry name" value="Quinoprotein alcohol dehydrogenase-like"/>
    <property type="match status" value="1"/>
</dbReference>
<dbReference type="SUPFAM" id="SSF50978">
    <property type="entry name" value="WD40 repeat-like"/>
    <property type="match status" value="1"/>
</dbReference>
<keyword evidence="2" id="KW-0489">Methyltransferase</keyword>
<keyword evidence="3" id="KW-1185">Reference proteome</keyword>
<sequence>MSFTVWDLSLEKVIYTAGGFLDTPILTSTMNGQLLLVFFDGSQLVKVFDLTDSCQLLHQVHISADIPIHKDHSILVSKNSVKDYVLFAYRNGKEAMVFSARKGKVVAKLTSQEPVVAIQGVAVTKEYFLVIFRCPFMRQRDILHIELFSVRTFIYTHTLKGCCNDFISTFFINHLASHLVAFSPIPNTNTTEIVLWNLESEDHKHLAKLSSVPVGGVCSDLRYCLAFCNGENYLRSWNLASKINDQSLTATANKGKKTNGIQEIVTMQNYPRYVVCRSLNSGVITVWNIVKSKCKGKAVTVERGLVENTDVVLVRDMKLFVLTDKGMASFTEASRPIFQTLLTYDLLKKKYIKKKTGLYIIYCQNNEYKILDGGLLFGLSENRDHFVIWNMETGFVKDRIKPEYKDKAPPQPILLGHLMSKDTRTLYKDILSKRKRGKGTTVLQRPWERRNESKTAKKRRLENEVKQELEKLQQLANEKYNAIDQYLLSGDEKVIVCSYYAHHLSVFSLQTLSHLHTLESRTSMLFLHNAALTYTGSHLVLSNYSDDEKISYITLWNLETGKTLLLEALCLQGSAVIEAEPEYDVGILDGDYHCVISKIKVWDTFHHRHKIIPGYESLQLTINSKLHILEGGAKAVLLAGEVSLWDLDNCSVMSVFTPDSNISCLTVALDRKTILVGMSDSPALIILKKSSAKVTVNSTDRDLFGEESTSSEEESEEN</sequence>
<dbReference type="InterPro" id="IPR011047">
    <property type="entry name" value="Quinoprotein_ADH-like_sf"/>
</dbReference>
<proteinExistence type="predicted"/>
<gene>
    <name evidence="2" type="ORF">DR999_PMT00438</name>
</gene>
<protein>
    <submittedName>
        <fullName evidence="2">tRNA (Adenine(58)-N(1))-methyltransferase catalytic subunit TRMT61A</fullName>
    </submittedName>
</protein>
<dbReference type="InterPro" id="IPR052752">
    <property type="entry name" value="NACHT-WD_repeat"/>
</dbReference>
<dbReference type="PANTHER" id="PTHR19871:SF43">
    <property type="entry name" value="SI:CH211-212K18.6"/>
    <property type="match status" value="1"/>
</dbReference>
<dbReference type="PANTHER" id="PTHR19871">
    <property type="entry name" value="BETA TRANSDUCIN-RELATED PROTEIN"/>
    <property type="match status" value="1"/>
</dbReference>
<feature type="compositionally biased region" description="Basic and acidic residues" evidence="1">
    <location>
        <begin position="446"/>
        <end position="462"/>
    </location>
</feature>
<dbReference type="InterPro" id="IPR036322">
    <property type="entry name" value="WD40_repeat_dom_sf"/>
</dbReference>
<dbReference type="OrthoDB" id="2325716at2759"/>
<name>A0A4D9EZC2_9SAUR</name>
<dbReference type="STRING" id="55544.A0A4D9EZC2"/>
<dbReference type="EMBL" id="QXTE01000002">
    <property type="protein sequence ID" value="TFK16026.1"/>
    <property type="molecule type" value="Genomic_DNA"/>
</dbReference>